<evidence type="ECO:0000313" key="5">
    <source>
        <dbReference type="Proteomes" id="UP000494105"/>
    </source>
</evidence>
<feature type="region of interest" description="Disordered" evidence="1">
    <location>
        <begin position="37"/>
        <end position="56"/>
    </location>
</feature>
<dbReference type="Proteomes" id="UP000494105">
    <property type="component" value="Unassembled WGS sequence"/>
</dbReference>
<feature type="signal peptide" evidence="2">
    <location>
        <begin position="1"/>
        <end position="32"/>
    </location>
</feature>
<dbReference type="GO" id="GO:0004065">
    <property type="term" value="F:arylsulfatase activity"/>
    <property type="evidence" value="ECO:0007669"/>
    <property type="project" value="TreeGrafter"/>
</dbReference>
<dbReference type="PANTHER" id="PTHR46615:SF1">
    <property type="entry name" value="ARYLSULFATASE K"/>
    <property type="match status" value="1"/>
</dbReference>
<protein>
    <recommendedName>
        <fullName evidence="3">Sulfatase N-terminal domain-containing protein</fullName>
    </recommendedName>
</protein>
<evidence type="ECO:0000313" key="4">
    <source>
        <dbReference type="EMBL" id="CAB3817257.1"/>
    </source>
</evidence>
<feature type="domain" description="Sulfatase N-terminal" evidence="3">
    <location>
        <begin position="58"/>
        <end position="413"/>
    </location>
</feature>
<dbReference type="GO" id="GO:0015024">
    <property type="term" value="F:glucuronate-2-sulfatase activity"/>
    <property type="evidence" value="ECO:0007669"/>
    <property type="project" value="TreeGrafter"/>
</dbReference>
<reference evidence="4 5" key="1">
    <citation type="submission" date="2020-04" db="EMBL/GenBank/DDBJ databases">
        <authorList>
            <person name="De Canck E."/>
        </authorList>
    </citation>
    <scope>NUCLEOTIDE SEQUENCE [LARGE SCALE GENOMIC DNA]</scope>
    <source>
        <strain evidence="4 5">LMG 1861</strain>
    </source>
</reference>
<dbReference type="SUPFAM" id="SSF53649">
    <property type="entry name" value="Alkaline phosphatase-like"/>
    <property type="match status" value="1"/>
</dbReference>
<feature type="chain" id="PRO_5028853731" description="Sulfatase N-terminal domain-containing protein" evidence="2">
    <location>
        <begin position="33"/>
        <end position="596"/>
    </location>
</feature>
<sequence length="596" mass="66461">MKDVDQPATSVARRRFMALAGGLAAAPLAALAEDTFATHSPPSSSAAPGRPNQRQQQPNILFVFTDQERYFNERPVGFSLPGHERLMRRGVSFTNHYCPAVMCTSSRAVLLTGLQTPDNRMFENADMPYVQALSTKIPTIGHMLRKAGYYSAYKGKWHLNREFDTDTPSRLFTTEMDAYGFSDFNWPGDVLAHSLGGYKHDHMVAGSAISWMREHGQALNANGKPWSLFVSLVNPHDIMYFNTDRPDEAVQDNGRLLMHATRAPDHTMYRKTWNTGLPATLKQPIDASGRPRAHAEFNRAWGYTLGAIPMQEERWQRFSDFYLNSLLSVDTQLIRLLDELKALDLADNTIIVFTSDHGEMGGAHGLRGKGPFAYQEAIHVPLLISHPDVQGHQTCNALTSHIDLAPTLLAMCGVPPTHAAEYANRELPGKDFSALLTQPGNAGVNEIRKSILFTYSGLATNDSELIRLIAQAKTAGQDPKAAVKAAAYQPDLKKRGSLRTVFDGRYKLTRYFSPLQRNRPSTLDELYRWNDVELFDLQADPTEITNMAADQDRNAVLVTAMSAKLEAAIKDEIGVDDGREMPQMEGIDWRIDRLDL</sequence>
<name>A0A6S7BUD0_9BURK</name>
<proteinExistence type="predicted"/>
<dbReference type="InterPro" id="IPR017850">
    <property type="entry name" value="Alkaline_phosphatase_core_sf"/>
</dbReference>
<dbReference type="Gene3D" id="3.40.720.10">
    <property type="entry name" value="Alkaline Phosphatase, subunit A"/>
    <property type="match status" value="1"/>
</dbReference>
<dbReference type="InterPro" id="IPR000917">
    <property type="entry name" value="Sulfatase_N"/>
</dbReference>
<accession>A0A6S7BUD0</accession>
<dbReference type="PANTHER" id="PTHR46615">
    <property type="entry name" value="ARYLSULFATASE K"/>
    <property type="match status" value="1"/>
</dbReference>
<gene>
    <name evidence="4" type="ORF">LMG1861_00062</name>
</gene>
<evidence type="ECO:0000259" key="3">
    <source>
        <dbReference type="Pfam" id="PF00884"/>
    </source>
</evidence>
<dbReference type="Pfam" id="PF00884">
    <property type="entry name" value="Sulfatase"/>
    <property type="match status" value="1"/>
</dbReference>
<dbReference type="InterPro" id="IPR051849">
    <property type="entry name" value="GAG-degrading_sulfatase"/>
</dbReference>
<evidence type="ECO:0000256" key="1">
    <source>
        <dbReference type="SAM" id="MobiDB-lite"/>
    </source>
</evidence>
<dbReference type="CDD" id="cd16035">
    <property type="entry name" value="sulfatase_like"/>
    <property type="match status" value="1"/>
</dbReference>
<dbReference type="InterPro" id="IPR006311">
    <property type="entry name" value="TAT_signal"/>
</dbReference>
<dbReference type="EMBL" id="CADILD010000001">
    <property type="protein sequence ID" value="CAB3817257.1"/>
    <property type="molecule type" value="Genomic_DNA"/>
</dbReference>
<dbReference type="RefSeq" id="WP_175127308.1">
    <property type="nucleotide sequence ID" value="NZ_CADILD010000001.1"/>
</dbReference>
<dbReference type="AlphaFoldDB" id="A0A6S7BUD0"/>
<evidence type="ECO:0000256" key="2">
    <source>
        <dbReference type="SAM" id="SignalP"/>
    </source>
</evidence>
<dbReference type="PROSITE" id="PS51318">
    <property type="entry name" value="TAT"/>
    <property type="match status" value="1"/>
</dbReference>
<organism evidence="4 5">
    <name type="scientific">Achromobacter piechaudii</name>
    <dbReference type="NCBI Taxonomy" id="72556"/>
    <lineage>
        <taxon>Bacteria</taxon>
        <taxon>Pseudomonadati</taxon>
        <taxon>Pseudomonadota</taxon>
        <taxon>Betaproteobacteria</taxon>
        <taxon>Burkholderiales</taxon>
        <taxon>Alcaligenaceae</taxon>
        <taxon>Achromobacter</taxon>
    </lineage>
</organism>
<keyword evidence="2" id="KW-0732">Signal</keyword>
<feature type="compositionally biased region" description="Low complexity" evidence="1">
    <location>
        <begin position="40"/>
        <end position="56"/>
    </location>
</feature>